<keyword evidence="2" id="KW-1185">Reference proteome</keyword>
<dbReference type="AlphaFoldDB" id="A0A8C8B5L5"/>
<evidence type="ECO:0008006" key="3">
    <source>
        <dbReference type="Google" id="ProtNLM"/>
    </source>
</evidence>
<proteinExistence type="predicted"/>
<organism evidence="1 2">
    <name type="scientific">Otus sunia</name>
    <name type="common">Oriental scops-owl</name>
    <dbReference type="NCBI Taxonomy" id="257818"/>
    <lineage>
        <taxon>Eukaryota</taxon>
        <taxon>Metazoa</taxon>
        <taxon>Chordata</taxon>
        <taxon>Craniata</taxon>
        <taxon>Vertebrata</taxon>
        <taxon>Euteleostomi</taxon>
        <taxon>Archelosauria</taxon>
        <taxon>Archosauria</taxon>
        <taxon>Dinosauria</taxon>
        <taxon>Saurischia</taxon>
        <taxon>Theropoda</taxon>
        <taxon>Coelurosauria</taxon>
        <taxon>Aves</taxon>
        <taxon>Neognathae</taxon>
        <taxon>Neoaves</taxon>
        <taxon>Telluraves</taxon>
        <taxon>Strigiformes</taxon>
        <taxon>Strigidae</taxon>
        <taxon>Otus</taxon>
    </lineage>
</organism>
<name>A0A8C8B5L5_9STRI</name>
<dbReference type="Ensembl" id="ENSOSUT00000015741.1">
    <property type="protein sequence ID" value="ENSOSUP00000015227.1"/>
    <property type="gene ID" value="ENSOSUG00000010863.1"/>
</dbReference>
<accession>A0A8C8B5L5</accession>
<dbReference type="Gene3D" id="1.10.340.70">
    <property type="match status" value="1"/>
</dbReference>
<evidence type="ECO:0000313" key="1">
    <source>
        <dbReference type="Ensembl" id="ENSOSUP00000015227.1"/>
    </source>
</evidence>
<evidence type="ECO:0000313" key="2">
    <source>
        <dbReference type="Proteomes" id="UP000694552"/>
    </source>
</evidence>
<sequence length="118" mass="13366">MGKKLSKNSSYWTCSGIKYYKMEMISQAGLEFPQEEDHEGLAKWAHQKCGHLGEKATYRRAQDHGIVMSLDMIKTIIARCPVCQHTHKCLVPHVVKGQLGRGKLPGQIWQMDYVGPLP</sequence>
<protein>
    <recommendedName>
        <fullName evidence="3">Integrase zinc-binding domain-containing protein</fullName>
    </recommendedName>
</protein>
<dbReference type="Proteomes" id="UP000694552">
    <property type="component" value="Unplaced"/>
</dbReference>
<reference evidence="1" key="2">
    <citation type="submission" date="2025-09" db="UniProtKB">
        <authorList>
            <consortium name="Ensembl"/>
        </authorList>
    </citation>
    <scope>IDENTIFICATION</scope>
</reference>
<reference evidence="1" key="1">
    <citation type="submission" date="2025-08" db="UniProtKB">
        <authorList>
            <consortium name="Ensembl"/>
        </authorList>
    </citation>
    <scope>IDENTIFICATION</scope>
</reference>